<proteinExistence type="predicted"/>
<dbReference type="OrthoDB" id="10297948at2759"/>
<dbReference type="Proteomes" id="UP000823405">
    <property type="component" value="Unassembled WGS sequence"/>
</dbReference>
<feature type="non-terminal residue" evidence="1">
    <location>
        <position position="98"/>
    </location>
</feature>
<accession>A0A9P6QME9</accession>
<dbReference type="AlphaFoldDB" id="A0A9P6QME9"/>
<name>A0A9P6QME9_9FUNG</name>
<sequence length="98" mass="11656">TFDMIINNISTRTEFDILSDIDTAQYTLLWLSQKKSTVKHQYAYLMECSEEEDDVDAMFIELELELSIFEKPLDDISQLLQRLRYELLNGATRPFRRE</sequence>
<gene>
    <name evidence="1" type="ORF">BGZ97_009484</name>
</gene>
<organism evidence="1 2">
    <name type="scientific">Linnemannia gamsii</name>
    <dbReference type="NCBI Taxonomy" id="64522"/>
    <lineage>
        <taxon>Eukaryota</taxon>
        <taxon>Fungi</taxon>
        <taxon>Fungi incertae sedis</taxon>
        <taxon>Mucoromycota</taxon>
        <taxon>Mortierellomycotina</taxon>
        <taxon>Mortierellomycetes</taxon>
        <taxon>Mortierellales</taxon>
        <taxon>Mortierellaceae</taxon>
        <taxon>Linnemannia</taxon>
    </lineage>
</organism>
<evidence type="ECO:0000313" key="2">
    <source>
        <dbReference type="Proteomes" id="UP000823405"/>
    </source>
</evidence>
<evidence type="ECO:0000313" key="1">
    <source>
        <dbReference type="EMBL" id="KAG0279925.1"/>
    </source>
</evidence>
<keyword evidence="2" id="KW-1185">Reference proteome</keyword>
<comment type="caution">
    <text evidence="1">The sequence shown here is derived from an EMBL/GenBank/DDBJ whole genome shotgun (WGS) entry which is preliminary data.</text>
</comment>
<protein>
    <submittedName>
        <fullName evidence="1">Uncharacterized protein</fullName>
    </submittedName>
</protein>
<reference evidence="1" key="1">
    <citation type="journal article" date="2020" name="Fungal Divers.">
        <title>Resolving the Mortierellaceae phylogeny through synthesis of multi-gene phylogenetics and phylogenomics.</title>
        <authorList>
            <person name="Vandepol N."/>
            <person name="Liber J."/>
            <person name="Desiro A."/>
            <person name="Na H."/>
            <person name="Kennedy M."/>
            <person name="Barry K."/>
            <person name="Grigoriev I.V."/>
            <person name="Miller A.N."/>
            <person name="O'Donnell K."/>
            <person name="Stajich J.E."/>
            <person name="Bonito G."/>
        </authorList>
    </citation>
    <scope>NUCLEOTIDE SEQUENCE</scope>
    <source>
        <strain evidence="1">NVP60</strain>
    </source>
</reference>
<feature type="non-terminal residue" evidence="1">
    <location>
        <position position="1"/>
    </location>
</feature>
<dbReference type="EMBL" id="JAAAIN010004575">
    <property type="protein sequence ID" value="KAG0279925.1"/>
    <property type="molecule type" value="Genomic_DNA"/>
</dbReference>